<evidence type="ECO:0000256" key="1">
    <source>
        <dbReference type="SAM" id="MobiDB-lite"/>
    </source>
</evidence>
<name>A0A9Q3JQX2_9BASI</name>
<feature type="compositionally biased region" description="Basic and acidic residues" evidence="1">
    <location>
        <begin position="459"/>
        <end position="477"/>
    </location>
</feature>
<dbReference type="CDD" id="cd14279">
    <property type="entry name" value="CUE"/>
    <property type="match status" value="1"/>
</dbReference>
<feature type="compositionally biased region" description="Basic residues" evidence="1">
    <location>
        <begin position="46"/>
        <end position="60"/>
    </location>
</feature>
<evidence type="ECO:0000313" key="2">
    <source>
        <dbReference type="EMBL" id="MBW0566474.1"/>
    </source>
</evidence>
<dbReference type="EMBL" id="AVOT02079154">
    <property type="protein sequence ID" value="MBW0566474.1"/>
    <property type="molecule type" value="Genomic_DNA"/>
</dbReference>
<evidence type="ECO:0000313" key="3">
    <source>
        <dbReference type="Proteomes" id="UP000765509"/>
    </source>
</evidence>
<comment type="caution">
    <text evidence="2">The sequence shown here is derived from an EMBL/GenBank/DDBJ whole genome shotgun (WGS) entry which is preliminary data.</text>
</comment>
<feature type="region of interest" description="Disordered" evidence="1">
    <location>
        <begin position="459"/>
        <end position="487"/>
    </location>
</feature>
<dbReference type="Proteomes" id="UP000765509">
    <property type="component" value="Unassembled WGS sequence"/>
</dbReference>
<proteinExistence type="predicted"/>
<protein>
    <submittedName>
        <fullName evidence="2">Uncharacterized protein</fullName>
    </submittedName>
</protein>
<organism evidence="2 3">
    <name type="scientific">Austropuccinia psidii MF-1</name>
    <dbReference type="NCBI Taxonomy" id="1389203"/>
    <lineage>
        <taxon>Eukaryota</taxon>
        <taxon>Fungi</taxon>
        <taxon>Dikarya</taxon>
        <taxon>Basidiomycota</taxon>
        <taxon>Pucciniomycotina</taxon>
        <taxon>Pucciniomycetes</taxon>
        <taxon>Pucciniales</taxon>
        <taxon>Sphaerophragmiaceae</taxon>
        <taxon>Austropuccinia</taxon>
    </lineage>
</organism>
<accession>A0A9Q3JQX2</accession>
<gene>
    <name evidence="2" type="ORF">O181_106189</name>
</gene>
<sequence length="572" mass="67089">MLSEYQKKKLAQGKENTPVEAPQASTSKIPPQPGPNKPKQTPKTNQKGKQKAKGKAKPKWNKPYPQNYRIPKKEKTAMYNVFNMERTLMEFKKKEEERLNQSFQRNRSCENYNILSLTQICARIESKVTLLNQSDDNSISFITRKLKELRIQVQNLENSTGHNVALFQEQLEKSDKARLEFKEDIQSSINNISLKNEFPRQSTQNLERNVLNLNDDLHHTISSNAELETACIFKDIPTQEEWPIFSGEREYNHMEFMTTIDMFKEDFNIPDEYISAKLHSLFTKSEKKWYYRMRQDHGKHSCPWWKEWIISKWANDSWRFKIENSFEEPIFNVERDRPMSWFLEQKDRLTALHPDMSETMVHKRLLRKCGGDLEHAIRSRCIEPCSTEYYINSMEDITTRTKIGRNWYKSPIYNKTSGKPISKPNKPHDRLPLKFHKWGSTSHLANTCPKKTRINEIEIEKVEDTKETKDVSLHESDSEPSEEEELPDELSIENINFSFEVTEVHTHFPQYSDECMDLMHVQDAKMQNPKPARGKGYTAGSSCITNIVINNTESKIHLDSGAFLYLCWEKVS</sequence>
<feature type="compositionally biased region" description="Acidic residues" evidence="1">
    <location>
        <begin position="478"/>
        <end position="487"/>
    </location>
</feature>
<feature type="region of interest" description="Disordered" evidence="1">
    <location>
        <begin position="1"/>
        <end position="67"/>
    </location>
</feature>
<dbReference type="AlphaFoldDB" id="A0A9Q3JQX2"/>
<reference evidence="2" key="1">
    <citation type="submission" date="2021-03" db="EMBL/GenBank/DDBJ databases">
        <title>Draft genome sequence of rust myrtle Austropuccinia psidii MF-1, a brazilian biotype.</title>
        <authorList>
            <person name="Quecine M.C."/>
            <person name="Pachon D.M.R."/>
            <person name="Bonatelli M.L."/>
            <person name="Correr F.H."/>
            <person name="Franceschini L.M."/>
            <person name="Leite T.F."/>
            <person name="Margarido G.R.A."/>
            <person name="Almeida C.A."/>
            <person name="Ferrarezi J.A."/>
            <person name="Labate C.A."/>
        </authorList>
    </citation>
    <scope>NUCLEOTIDE SEQUENCE</scope>
    <source>
        <strain evidence="2">MF-1</strain>
    </source>
</reference>
<keyword evidence="3" id="KW-1185">Reference proteome</keyword>